<feature type="region of interest" description="Disordered" evidence="5">
    <location>
        <begin position="14"/>
        <end position="43"/>
    </location>
</feature>
<dbReference type="InterPro" id="IPR005749">
    <property type="entry name" value="Ribosomal_uL15_bac-type"/>
</dbReference>
<dbReference type="EMBL" id="CP032999">
    <property type="protein sequence ID" value="QCI26116.1"/>
    <property type="molecule type" value="Genomic_DNA"/>
</dbReference>
<evidence type="ECO:0000256" key="4">
    <source>
        <dbReference type="HAMAP-Rule" id="MF_01341"/>
    </source>
</evidence>
<evidence type="ECO:0000313" key="7">
    <source>
        <dbReference type="EMBL" id="QCI26116.1"/>
    </source>
</evidence>
<dbReference type="PANTHER" id="PTHR12934">
    <property type="entry name" value="50S RIBOSOMAL PROTEIN L15"/>
    <property type="match status" value="1"/>
</dbReference>
<evidence type="ECO:0000259" key="6">
    <source>
        <dbReference type="Pfam" id="PF00828"/>
    </source>
</evidence>
<sequence>MYLNTLKFMKGAKKKHRRVGRGIGSGHGKTCGRGHKGQTSRTGASIRRGFEGGQMPLYRRIPKFGFLSRKKRFKSEVRLSDLNKLKEKNINLQTLKKFNIINKNIKYVKIINTGVLTKKIIVQGIQVSKGAYLAIRNVGGLVKGILLEHD</sequence>
<dbReference type="HAMAP" id="MF_01341">
    <property type="entry name" value="Ribosomal_uL15"/>
    <property type="match status" value="1"/>
</dbReference>
<dbReference type="Gene3D" id="3.100.10.10">
    <property type="match status" value="1"/>
</dbReference>
<feature type="domain" description="Large ribosomal subunit protein uL15/eL18" evidence="6">
    <location>
        <begin position="77"/>
        <end position="142"/>
    </location>
</feature>
<dbReference type="SUPFAM" id="SSF52080">
    <property type="entry name" value="Ribosomal proteins L15p and L18e"/>
    <property type="match status" value="1"/>
</dbReference>
<keyword evidence="3 4" id="KW-0687">Ribonucleoprotein</keyword>
<dbReference type="AlphaFoldDB" id="A0A4D6Y863"/>
<keyword evidence="2 4" id="KW-0689">Ribosomal protein</keyword>
<dbReference type="Pfam" id="PF00828">
    <property type="entry name" value="Ribosomal_L27A"/>
    <property type="match status" value="1"/>
</dbReference>
<dbReference type="NCBIfam" id="TIGR01071">
    <property type="entry name" value="rplO_bact"/>
    <property type="match status" value="1"/>
</dbReference>
<evidence type="ECO:0000256" key="3">
    <source>
        <dbReference type="ARBA" id="ARBA00023274"/>
    </source>
</evidence>
<dbReference type="InterPro" id="IPR030878">
    <property type="entry name" value="Ribosomal_uL15"/>
</dbReference>
<dbReference type="GO" id="GO:0019843">
    <property type="term" value="F:rRNA binding"/>
    <property type="evidence" value="ECO:0007669"/>
    <property type="project" value="UniProtKB-UniRule"/>
</dbReference>
<reference evidence="7 8" key="1">
    <citation type="submission" date="2018-10" db="EMBL/GenBank/DDBJ databases">
        <title>Comparative functional genomics of the obligate endosymbiont Buchnera aphidicola.</title>
        <authorList>
            <person name="Chong R.A."/>
        </authorList>
    </citation>
    <scope>NUCLEOTIDE SEQUENCE [LARGE SCALE GENOMIC DNA]</scope>
    <source>
        <strain evidence="7 8">Ska</strain>
    </source>
</reference>
<dbReference type="RefSeq" id="WP_158350802.1">
    <property type="nucleotide sequence ID" value="NZ_CP032999.1"/>
</dbReference>
<evidence type="ECO:0000256" key="5">
    <source>
        <dbReference type="SAM" id="MobiDB-lite"/>
    </source>
</evidence>
<dbReference type="GO" id="GO:0022625">
    <property type="term" value="C:cytosolic large ribosomal subunit"/>
    <property type="evidence" value="ECO:0007669"/>
    <property type="project" value="TreeGrafter"/>
</dbReference>
<evidence type="ECO:0000256" key="1">
    <source>
        <dbReference type="ARBA" id="ARBA00007320"/>
    </source>
</evidence>
<dbReference type="Proteomes" id="UP000298685">
    <property type="component" value="Chromosome"/>
</dbReference>
<comment type="subunit">
    <text evidence="4">Part of the 50S ribosomal subunit.</text>
</comment>
<accession>A0A4D6Y863</accession>
<keyword evidence="4" id="KW-0694">RNA-binding</keyword>
<keyword evidence="4" id="KW-0699">rRNA-binding</keyword>
<comment type="similarity">
    <text evidence="1 4">Belongs to the universal ribosomal protein uL15 family.</text>
</comment>
<dbReference type="OrthoDB" id="9810293at2"/>
<dbReference type="PANTHER" id="PTHR12934:SF11">
    <property type="entry name" value="LARGE RIBOSOMAL SUBUNIT PROTEIN UL15M"/>
    <property type="match status" value="1"/>
</dbReference>
<name>A0A4D6Y863_9GAMM</name>
<organism evidence="7 8">
    <name type="scientific">Buchnera aphidicola</name>
    <name type="common">Sarucallis kahawaluokalani</name>
    <dbReference type="NCBI Taxonomy" id="1241878"/>
    <lineage>
        <taxon>Bacteria</taxon>
        <taxon>Pseudomonadati</taxon>
        <taxon>Pseudomonadota</taxon>
        <taxon>Gammaproteobacteria</taxon>
        <taxon>Enterobacterales</taxon>
        <taxon>Erwiniaceae</taxon>
        <taxon>Buchnera</taxon>
    </lineage>
</organism>
<gene>
    <name evidence="4" type="primary">rplO</name>
    <name evidence="7" type="ORF">D9V78_01720</name>
</gene>
<evidence type="ECO:0000256" key="2">
    <source>
        <dbReference type="ARBA" id="ARBA00022980"/>
    </source>
</evidence>
<evidence type="ECO:0000313" key="8">
    <source>
        <dbReference type="Proteomes" id="UP000298685"/>
    </source>
</evidence>
<dbReference type="InterPro" id="IPR021131">
    <property type="entry name" value="Ribosomal_uL15/eL18"/>
</dbReference>
<dbReference type="GO" id="GO:0006412">
    <property type="term" value="P:translation"/>
    <property type="evidence" value="ECO:0007669"/>
    <property type="project" value="UniProtKB-UniRule"/>
</dbReference>
<proteinExistence type="inferred from homology"/>
<protein>
    <recommendedName>
        <fullName evidence="4">Large ribosomal subunit protein uL15</fullName>
    </recommendedName>
</protein>
<dbReference type="GO" id="GO:0003735">
    <property type="term" value="F:structural constituent of ribosome"/>
    <property type="evidence" value="ECO:0007669"/>
    <property type="project" value="InterPro"/>
</dbReference>
<comment type="function">
    <text evidence="4">Binds to the 23S rRNA.</text>
</comment>
<dbReference type="InterPro" id="IPR036227">
    <property type="entry name" value="Ribosomal_uL15/eL18_sf"/>
</dbReference>